<evidence type="ECO:0000256" key="1">
    <source>
        <dbReference type="SAM" id="SignalP"/>
    </source>
</evidence>
<dbReference type="PROSITE" id="PS51257">
    <property type="entry name" value="PROKAR_LIPOPROTEIN"/>
    <property type="match status" value="1"/>
</dbReference>
<evidence type="ECO:0000313" key="3">
    <source>
        <dbReference type="Proteomes" id="UP000196587"/>
    </source>
</evidence>
<organism evidence="2 3">
    <name type="scientific">Bacteroides clarus</name>
    <dbReference type="NCBI Taxonomy" id="626929"/>
    <lineage>
        <taxon>Bacteria</taxon>
        <taxon>Pseudomonadati</taxon>
        <taxon>Bacteroidota</taxon>
        <taxon>Bacteroidia</taxon>
        <taxon>Bacteroidales</taxon>
        <taxon>Bacteroidaceae</taxon>
        <taxon>Bacteroides</taxon>
    </lineage>
</organism>
<protein>
    <recommendedName>
        <fullName evidence="4">Carboxypeptidase regulatory-like domain-containing protein</fullName>
    </recommendedName>
</protein>
<proteinExistence type="predicted"/>
<comment type="caution">
    <text evidence="2">The sequence shown here is derived from an EMBL/GenBank/DDBJ whole genome shotgun (WGS) entry which is preliminary data.</text>
</comment>
<name>A0A1Y4JT31_9BACE</name>
<sequence length="432" mass="46130">MKQKSFLFGSLLLCAMAFSTTGCSIGGDDKTNEIVDDPLKDKTEYYIVGQVSDSKGVVANAKVETGNVSATTDSKGVYKLTVNDATAYKVKFTASGLQTFEAETSIASSAKNRSQVTLNVRMAKEIVYDENHTETATPAADAVVTAPNIVDTNADPATITIPEGTVTQDTKVAAVVYEEAKIATGNETQVPVSNVAVKTEPADIVAKQAVTIAVNNLADDATDGYFDTDYMSAVKKDEVATRADKSLGKPVFNAGDNRYEITIPAGEKIAGKYEMNVKFDKSSKTSGTVEYNAVNGKSEVLKLENREFNAMTGVKLNVTVKNGWTYTTSPATALAAKGASQKLAAAIERYIELQEGKEGVYETATELTTNISGNHVLYYGNKANILAKTYTFHVMINGQSTPVEVNLNSYNGYTEEYTNGPISQHSGGSTGK</sequence>
<feature type="signal peptide" evidence="1">
    <location>
        <begin position="1"/>
        <end position="19"/>
    </location>
</feature>
<dbReference type="Proteomes" id="UP000196587">
    <property type="component" value="Unassembled WGS sequence"/>
</dbReference>
<dbReference type="SUPFAM" id="SSF49464">
    <property type="entry name" value="Carboxypeptidase regulatory domain-like"/>
    <property type="match status" value="1"/>
</dbReference>
<feature type="chain" id="PRO_5013096601" description="Carboxypeptidase regulatory-like domain-containing protein" evidence="1">
    <location>
        <begin position="20"/>
        <end position="432"/>
    </location>
</feature>
<evidence type="ECO:0008006" key="4">
    <source>
        <dbReference type="Google" id="ProtNLM"/>
    </source>
</evidence>
<dbReference type="InterPro" id="IPR008969">
    <property type="entry name" value="CarboxyPept-like_regulatory"/>
</dbReference>
<gene>
    <name evidence="2" type="ORF">B5F24_11605</name>
</gene>
<accession>A0A1Y4JT31</accession>
<dbReference type="EMBL" id="NFKE01000008">
    <property type="protein sequence ID" value="OUP33261.1"/>
    <property type="molecule type" value="Genomic_DNA"/>
</dbReference>
<dbReference type="Gene3D" id="2.60.40.1120">
    <property type="entry name" value="Carboxypeptidase-like, regulatory domain"/>
    <property type="match status" value="1"/>
</dbReference>
<reference evidence="3" key="1">
    <citation type="submission" date="2017-04" db="EMBL/GenBank/DDBJ databases">
        <title>Function of individual gut microbiota members based on whole genome sequencing of pure cultures obtained from chicken caecum.</title>
        <authorList>
            <person name="Medvecky M."/>
            <person name="Cejkova D."/>
            <person name="Polansky O."/>
            <person name="Karasova D."/>
            <person name="Kubasova T."/>
            <person name="Cizek A."/>
            <person name="Rychlik I."/>
        </authorList>
    </citation>
    <scope>NUCLEOTIDE SEQUENCE [LARGE SCALE GENOMIC DNA]</scope>
    <source>
        <strain evidence="3">An189</strain>
    </source>
</reference>
<keyword evidence="1" id="KW-0732">Signal</keyword>
<evidence type="ECO:0000313" key="2">
    <source>
        <dbReference type="EMBL" id="OUP33261.1"/>
    </source>
</evidence>
<dbReference type="AlphaFoldDB" id="A0A1Y4JT31"/>
<dbReference type="RefSeq" id="WP_087413005.1">
    <property type="nucleotide sequence ID" value="NZ_CALIXP010000072.1"/>
</dbReference>